<gene>
    <name evidence="1" type="ORF">CBB_283</name>
</gene>
<organism evidence="1 2">
    <name type="scientific">Pectobacterium phage vB_PcaM_CBB</name>
    <dbReference type="NCBI Taxonomy" id="2772511"/>
    <lineage>
        <taxon>Viruses</taxon>
        <taxon>Duplodnaviria</taxon>
        <taxon>Heunggongvirae</taxon>
        <taxon>Uroviricota</taxon>
        <taxon>Caudoviricetes</taxon>
        <taxon>Mimasvirus</taxon>
        <taxon>Mimasvirus CBB</taxon>
    </lineage>
</organism>
<dbReference type="EMBL" id="KU574722">
    <property type="protein sequence ID" value="AMM43847.1"/>
    <property type="molecule type" value="Genomic_DNA"/>
</dbReference>
<sequence length="167" mass="19149">MNVLTPENYAFEMDLVTDTIPEEMYCVLDLSTVEDADYYFKHILNTVSFNSISADLQIGNHIVQVPLGWQILLGDEDTGMMEMCTIENILNMKDPRAFVYNPIRSMYPRYEPVKVLRVFTLTTKWQIPMLPKKNLLAVPLCNGTNPPCVYFADENEKIQDLFLGIGD</sequence>
<accession>A0A1L2CV22</accession>
<reference evidence="2" key="1">
    <citation type="submission" date="2016-01" db="EMBL/GenBank/DDBJ databases">
        <title>Isolation and Characterization of Enterobacteria phage CBB.</title>
        <authorList>
            <person name="Buttimer C.T.H."/>
            <person name="Hendrix H."/>
            <person name="Alexandre H."/>
            <person name="O'Mahony J."/>
            <person name="Lavigne R."/>
            <person name="Coffey A."/>
        </authorList>
    </citation>
    <scope>NUCLEOTIDE SEQUENCE [LARGE SCALE GENOMIC DNA]</scope>
</reference>
<dbReference type="Proteomes" id="UP000223891">
    <property type="component" value="Segment"/>
</dbReference>
<proteinExistence type="predicted"/>
<keyword evidence="2" id="KW-1185">Reference proteome</keyword>
<evidence type="ECO:0000313" key="2">
    <source>
        <dbReference type="Proteomes" id="UP000223891"/>
    </source>
</evidence>
<name>A0A1L2CV22_9CAUD</name>
<evidence type="ECO:0000313" key="1">
    <source>
        <dbReference type="EMBL" id="AMM43847.1"/>
    </source>
</evidence>
<protein>
    <submittedName>
        <fullName evidence="1">Uncharacterized protein</fullName>
    </submittedName>
</protein>